<gene>
    <name evidence="2" type="ORF">BCR44DRAFT_1458373</name>
</gene>
<name>A0A1Y2HYA0_9FUNG</name>
<evidence type="ECO:0000313" key="2">
    <source>
        <dbReference type="EMBL" id="ORZ39597.1"/>
    </source>
</evidence>
<dbReference type="AlphaFoldDB" id="A0A1Y2HYA0"/>
<comment type="caution">
    <text evidence="2">The sequence shown here is derived from an EMBL/GenBank/DDBJ whole genome shotgun (WGS) entry which is preliminary data.</text>
</comment>
<dbReference type="Proteomes" id="UP000193411">
    <property type="component" value="Unassembled WGS sequence"/>
</dbReference>
<evidence type="ECO:0000256" key="1">
    <source>
        <dbReference type="SAM" id="Coils"/>
    </source>
</evidence>
<sequence length="170" mass="18260">MSQSFPCLAAFVAGPEEEEFQMLQQAHEWRKAASQINTTNAGPGAPTVRKPEDEVIKLQSAIAQLKVDADRTSQALQDACDLRIQAETQLKKAKEEADLLKEEVQSLRKEVAALRAGASKETVSAGQKADSTAISLQGHLDAVKAEAVSPRVQVVAAETEATSLHAQEEV</sequence>
<reference evidence="2 3" key="1">
    <citation type="submission" date="2016-07" db="EMBL/GenBank/DDBJ databases">
        <title>Pervasive Adenine N6-methylation of Active Genes in Fungi.</title>
        <authorList>
            <consortium name="DOE Joint Genome Institute"/>
            <person name="Mondo S.J."/>
            <person name="Dannebaum R.O."/>
            <person name="Kuo R.C."/>
            <person name="Labutti K."/>
            <person name="Haridas S."/>
            <person name="Kuo A."/>
            <person name="Salamov A."/>
            <person name="Ahrendt S.R."/>
            <person name="Lipzen A."/>
            <person name="Sullivan W."/>
            <person name="Andreopoulos W.B."/>
            <person name="Clum A."/>
            <person name="Lindquist E."/>
            <person name="Daum C."/>
            <person name="Ramamoorthy G.K."/>
            <person name="Gryganskyi A."/>
            <person name="Culley D."/>
            <person name="Magnuson J.K."/>
            <person name="James T.Y."/>
            <person name="O'Malley M.A."/>
            <person name="Stajich J.E."/>
            <person name="Spatafora J.W."/>
            <person name="Visel A."/>
            <person name="Grigoriev I.V."/>
        </authorList>
    </citation>
    <scope>NUCLEOTIDE SEQUENCE [LARGE SCALE GENOMIC DNA]</scope>
    <source>
        <strain evidence="2 3">PL171</strain>
    </source>
</reference>
<proteinExistence type="predicted"/>
<dbReference type="EMBL" id="MCFL01000005">
    <property type="protein sequence ID" value="ORZ39597.1"/>
    <property type="molecule type" value="Genomic_DNA"/>
</dbReference>
<keyword evidence="1" id="KW-0175">Coiled coil</keyword>
<keyword evidence="3" id="KW-1185">Reference proteome</keyword>
<accession>A0A1Y2HYA0</accession>
<organism evidence="2 3">
    <name type="scientific">Catenaria anguillulae PL171</name>
    <dbReference type="NCBI Taxonomy" id="765915"/>
    <lineage>
        <taxon>Eukaryota</taxon>
        <taxon>Fungi</taxon>
        <taxon>Fungi incertae sedis</taxon>
        <taxon>Blastocladiomycota</taxon>
        <taxon>Blastocladiomycetes</taxon>
        <taxon>Blastocladiales</taxon>
        <taxon>Catenariaceae</taxon>
        <taxon>Catenaria</taxon>
    </lineage>
</organism>
<protein>
    <submittedName>
        <fullName evidence="2">Uncharacterized protein</fullName>
    </submittedName>
</protein>
<feature type="coiled-coil region" evidence="1">
    <location>
        <begin position="76"/>
        <end position="117"/>
    </location>
</feature>
<evidence type="ECO:0000313" key="3">
    <source>
        <dbReference type="Proteomes" id="UP000193411"/>
    </source>
</evidence>